<dbReference type="EMBL" id="MFAH01000074">
    <property type="protein sequence ID" value="OGD69770.1"/>
    <property type="molecule type" value="Genomic_DNA"/>
</dbReference>
<protein>
    <submittedName>
        <fullName evidence="1">Uncharacterized protein</fullName>
    </submittedName>
</protein>
<evidence type="ECO:0000313" key="2">
    <source>
        <dbReference type="Proteomes" id="UP000177390"/>
    </source>
</evidence>
<proteinExistence type="predicted"/>
<organism evidence="1 2">
    <name type="scientific">Candidatus Collierbacteria bacterium RIFCSPHIGHO2_02_FULL_49_10</name>
    <dbReference type="NCBI Taxonomy" id="1817723"/>
    <lineage>
        <taxon>Bacteria</taxon>
        <taxon>Candidatus Collieribacteriota</taxon>
    </lineage>
</organism>
<reference evidence="1 2" key="1">
    <citation type="journal article" date="2016" name="Nat. Commun.">
        <title>Thousands of microbial genomes shed light on interconnected biogeochemical processes in an aquifer system.</title>
        <authorList>
            <person name="Anantharaman K."/>
            <person name="Brown C.T."/>
            <person name="Hug L.A."/>
            <person name="Sharon I."/>
            <person name="Castelle C.J."/>
            <person name="Probst A.J."/>
            <person name="Thomas B.C."/>
            <person name="Singh A."/>
            <person name="Wilkins M.J."/>
            <person name="Karaoz U."/>
            <person name="Brodie E.L."/>
            <person name="Williams K.H."/>
            <person name="Hubbard S.S."/>
            <person name="Banfield J.F."/>
        </authorList>
    </citation>
    <scope>NUCLEOTIDE SEQUENCE [LARGE SCALE GENOMIC DNA]</scope>
</reference>
<accession>A0A1F5ER04</accession>
<dbReference type="Proteomes" id="UP000177390">
    <property type="component" value="Unassembled WGS sequence"/>
</dbReference>
<name>A0A1F5ER04_9BACT</name>
<comment type="caution">
    <text evidence="1">The sequence shown here is derived from an EMBL/GenBank/DDBJ whole genome shotgun (WGS) entry which is preliminary data.</text>
</comment>
<gene>
    <name evidence="1" type="ORF">A3D09_04430</name>
</gene>
<sequence length="315" mass="36645">MSRREFLKHTWRTLSALPFIDKMDRLFRVKRYDLTTGIEIDSDDEHVSFAEAAQLCRHLGDSFRRLDLDHWREELTVERLKKWTEIVVLQMNAEDFIDWPDINRANDEPDESKLFYVPKDGSDANHVLGVSDCQTTAKLTGLFINPYSDLYNSPDWLGIRIHELVHKLAQETTICKGTPPDQMEASANIIMLLTLAAMANRGMATAFKSFVFEFTDVCLGATRYLVSNEEELREYEEIRTTIRPGIISQTRYEKLNREYSGNQYERLEILKKYSYLPLEKIMRAHLKSHDLLKDLTLQPRFVYPKGSSFNVAPPL</sequence>
<evidence type="ECO:0000313" key="1">
    <source>
        <dbReference type="EMBL" id="OGD69770.1"/>
    </source>
</evidence>
<dbReference type="AlphaFoldDB" id="A0A1F5ER04"/>